<reference evidence="3 4" key="1">
    <citation type="submission" date="2020-07" db="EMBL/GenBank/DDBJ databases">
        <title>Moheibacter lacus sp. nov., a member of the family Flavobacteriaceae isolated from freshwater lake sediment.</title>
        <authorList>
            <person name="Liu Y."/>
        </authorList>
    </citation>
    <scope>NUCLEOTIDE SEQUENCE [LARGE SCALE GENOMIC DNA]</scope>
    <source>
        <strain evidence="3 4">BDHS18</strain>
    </source>
</reference>
<dbReference type="InterPro" id="IPR057727">
    <property type="entry name" value="WCX_dom"/>
</dbReference>
<protein>
    <submittedName>
        <fullName evidence="3">WYL domain-containing protein</fullName>
    </submittedName>
</protein>
<dbReference type="InterPro" id="IPR051534">
    <property type="entry name" value="CBASS_pafABC_assoc_protein"/>
</dbReference>
<dbReference type="PROSITE" id="PS52050">
    <property type="entry name" value="WYL"/>
    <property type="match status" value="1"/>
</dbReference>
<dbReference type="PANTHER" id="PTHR34580:SF9">
    <property type="entry name" value="SLL5097 PROTEIN"/>
    <property type="match status" value="1"/>
</dbReference>
<keyword evidence="4" id="KW-1185">Reference proteome</keyword>
<proteinExistence type="predicted"/>
<name>A0A838ZPG0_9FLAO</name>
<sequence length="326" mass="38574">MAGKNAYLRYRIIDECLNSNKNYDANSLLERISERLDLKVSKSTLDKDIRAMKEELSAPINWNKDGFYQYEYEFSLTGITLADEEEDALKTSLAILDILKETKFLKSYQSLFERLLVRSQNQPDENHFIEWEKPAEFLGKEWFDLILKAIRERQTLQITHKVYDKEPKQHTVSPFMIKEHRNRFYLIALKHKKGKENAIYSFGFDRILDVKTSKEKFKSTPGFNSKEFFKYSMGITRKLNEEPLKMKLKVNAFDANYVLSDPWHSSQKVVEQTDEHLIFTIEVYDSNELDLKIRSYGAEIEVLEPESYRRKIKETAEKMLRIYGKP</sequence>
<organism evidence="3 4">
    <name type="scientific">Moheibacter lacus</name>
    <dbReference type="NCBI Taxonomy" id="2745851"/>
    <lineage>
        <taxon>Bacteria</taxon>
        <taxon>Pseudomonadati</taxon>
        <taxon>Bacteroidota</taxon>
        <taxon>Flavobacteriia</taxon>
        <taxon>Flavobacteriales</taxon>
        <taxon>Weeksellaceae</taxon>
        <taxon>Moheibacter</taxon>
    </lineage>
</organism>
<dbReference type="InterPro" id="IPR026881">
    <property type="entry name" value="WYL_dom"/>
</dbReference>
<feature type="domain" description="WYL" evidence="1">
    <location>
        <begin position="142"/>
        <end position="211"/>
    </location>
</feature>
<dbReference type="RefSeq" id="WP_182042293.1">
    <property type="nucleotide sequence ID" value="NZ_JACDZE010000001.1"/>
</dbReference>
<dbReference type="EMBL" id="JACDZE010000001">
    <property type="protein sequence ID" value="MBA5628705.1"/>
    <property type="molecule type" value="Genomic_DNA"/>
</dbReference>
<feature type="domain" description="WCX" evidence="2">
    <location>
        <begin position="243"/>
        <end position="320"/>
    </location>
</feature>
<evidence type="ECO:0000259" key="1">
    <source>
        <dbReference type="Pfam" id="PF13280"/>
    </source>
</evidence>
<evidence type="ECO:0000313" key="4">
    <source>
        <dbReference type="Proteomes" id="UP000552241"/>
    </source>
</evidence>
<dbReference type="Pfam" id="PF25583">
    <property type="entry name" value="WCX"/>
    <property type="match status" value="1"/>
</dbReference>
<gene>
    <name evidence="3" type="ORF">HU137_02845</name>
</gene>
<accession>A0A838ZPG0</accession>
<evidence type="ECO:0000259" key="2">
    <source>
        <dbReference type="Pfam" id="PF25583"/>
    </source>
</evidence>
<dbReference type="Proteomes" id="UP000552241">
    <property type="component" value="Unassembled WGS sequence"/>
</dbReference>
<evidence type="ECO:0000313" key="3">
    <source>
        <dbReference type="EMBL" id="MBA5628705.1"/>
    </source>
</evidence>
<dbReference type="AlphaFoldDB" id="A0A838ZPG0"/>
<dbReference type="Pfam" id="PF13280">
    <property type="entry name" value="WYL"/>
    <property type="match status" value="1"/>
</dbReference>
<comment type="caution">
    <text evidence="3">The sequence shown here is derived from an EMBL/GenBank/DDBJ whole genome shotgun (WGS) entry which is preliminary data.</text>
</comment>
<dbReference type="PANTHER" id="PTHR34580">
    <property type="match status" value="1"/>
</dbReference>